<organism evidence="11 12">
    <name type="scientific">Shewanella corallii</name>
    <dbReference type="NCBI Taxonomy" id="560080"/>
    <lineage>
        <taxon>Bacteria</taxon>
        <taxon>Pseudomonadati</taxon>
        <taxon>Pseudomonadota</taxon>
        <taxon>Gammaproteobacteria</taxon>
        <taxon>Alteromonadales</taxon>
        <taxon>Shewanellaceae</taxon>
        <taxon>Shewanella</taxon>
    </lineage>
</organism>
<evidence type="ECO:0000256" key="3">
    <source>
        <dbReference type="ARBA" id="ARBA00022448"/>
    </source>
</evidence>
<dbReference type="SUPFAM" id="SSF161111">
    <property type="entry name" value="Cation efflux protein transmembrane domain-like"/>
    <property type="match status" value="1"/>
</dbReference>
<name>A0ABT0NBM7_9GAMM</name>
<keyword evidence="12" id="KW-1185">Reference proteome</keyword>
<gene>
    <name evidence="11" type="ORF">L2725_19170</name>
</gene>
<dbReference type="InterPro" id="IPR050291">
    <property type="entry name" value="CDF_Transporter"/>
</dbReference>
<feature type="transmembrane region" description="Helical" evidence="9">
    <location>
        <begin position="118"/>
        <end position="135"/>
    </location>
</feature>
<dbReference type="Gene3D" id="1.20.1510.10">
    <property type="entry name" value="Cation efflux protein transmembrane domain"/>
    <property type="match status" value="1"/>
</dbReference>
<keyword evidence="7 9" id="KW-1133">Transmembrane helix</keyword>
<comment type="caution">
    <text evidence="11">The sequence shown here is derived from an EMBL/GenBank/DDBJ whole genome shotgun (WGS) entry which is preliminary data.</text>
</comment>
<reference evidence="11 12" key="1">
    <citation type="submission" date="2022-01" db="EMBL/GenBank/DDBJ databases">
        <title>Whole genome-based taxonomy of the Shewanellaceae.</title>
        <authorList>
            <person name="Martin-Rodriguez A.J."/>
        </authorList>
    </citation>
    <scope>NUCLEOTIDE SEQUENCE [LARGE SCALE GENOMIC DNA]</scope>
    <source>
        <strain evidence="11 12">DSM 21332</strain>
    </source>
</reference>
<dbReference type="PANTHER" id="PTHR43840">
    <property type="entry name" value="MITOCHONDRIAL METAL TRANSPORTER 1-RELATED"/>
    <property type="match status" value="1"/>
</dbReference>
<feature type="transmembrane region" description="Helical" evidence="9">
    <location>
        <begin position="155"/>
        <end position="174"/>
    </location>
</feature>
<proteinExistence type="inferred from homology"/>
<dbReference type="RefSeq" id="WP_249250428.1">
    <property type="nucleotide sequence ID" value="NZ_JAKIKT010000009.1"/>
</dbReference>
<keyword evidence="4" id="KW-0408">Iron</keyword>
<evidence type="ECO:0000259" key="10">
    <source>
        <dbReference type="Pfam" id="PF01545"/>
    </source>
</evidence>
<feature type="domain" description="Cation efflux protein transmembrane" evidence="10">
    <location>
        <begin position="15"/>
        <end position="213"/>
    </location>
</feature>
<evidence type="ECO:0000313" key="11">
    <source>
        <dbReference type="EMBL" id="MCL2915866.1"/>
    </source>
</evidence>
<keyword evidence="3" id="KW-0813">Transport</keyword>
<evidence type="ECO:0000256" key="4">
    <source>
        <dbReference type="ARBA" id="ARBA00022496"/>
    </source>
</evidence>
<evidence type="ECO:0000256" key="8">
    <source>
        <dbReference type="ARBA" id="ARBA00023136"/>
    </source>
</evidence>
<dbReference type="InterPro" id="IPR027469">
    <property type="entry name" value="Cation_efflux_TMD_sf"/>
</dbReference>
<evidence type="ECO:0000256" key="2">
    <source>
        <dbReference type="ARBA" id="ARBA00010212"/>
    </source>
</evidence>
<dbReference type="PANTHER" id="PTHR43840:SF15">
    <property type="entry name" value="MITOCHONDRIAL METAL TRANSPORTER 1-RELATED"/>
    <property type="match status" value="1"/>
</dbReference>
<dbReference type="Pfam" id="PF01545">
    <property type="entry name" value="Cation_efflux"/>
    <property type="match status" value="1"/>
</dbReference>
<keyword evidence="6" id="KW-0864">Zinc transport</keyword>
<keyword evidence="6" id="KW-0406">Ion transport</keyword>
<dbReference type="NCBIfam" id="TIGR01297">
    <property type="entry name" value="CDF"/>
    <property type="match status" value="1"/>
</dbReference>
<sequence>MASCRKSSSEQLALRISLAGTVLMAASGLGMGFYVNSDAILLDGLFSLLSMGMTGLTLYTAHLVSRPDDDVFQFGYSHLEPLISVVNGLIILAVCGFALYGGISAMASGGTQINLDMALTYAAVSTLFSFSIYFAERHIAREVDSELVRVDSQEWLVDGILSTTILFGFLLVLLLDELGYNQWNAYVDPILVSSLAIAAAMLPLQVLRRNLKEVLLMAPDNRVRQRVEYTLANIARSQEFADYSCHFSKSGRQYDLEINILVEDSHDWPLERQDRIREMIHRRLVRPLGDTWLSVSFTSNAKWL</sequence>
<keyword evidence="5 9" id="KW-0812">Transmembrane</keyword>
<evidence type="ECO:0000313" key="12">
    <source>
        <dbReference type="Proteomes" id="UP001202831"/>
    </source>
</evidence>
<evidence type="ECO:0000256" key="5">
    <source>
        <dbReference type="ARBA" id="ARBA00022692"/>
    </source>
</evidence>
<feature type="transmembrane region" description="Helical" evidence="9">
    <location>
        <begin position="40"/>
        <end position="61"/>
    </location>
</feature>
<feature type="transmembrane region" description="Helical" evidence="9">
    <location>
        <begin position="12"/>
        <end position="34"/>
    </location>
</feature>
<keyword evidence="4" id="KW-0410">Iron transport</keyword>
<dbReference type="EMBL" id="JAKIKT010000009">
    <property type="protein sequence ID" value="MCL2915866.1"/>
    <property type="molecule type" value="Genomic_DNA"/>
</dbReference>
<evidence type="ECO:0000256" key="1">
    <source>
        <dbReference type="ARBA" id="ARBA00004141"/>
    </source>
</evidence>
<comment type="subcellular location">
    <subcellularLocation>
        <location evidence="1">Membrane</location>
        <topology evidence="1">Multi-pass membrane protein</topology>
    </subcellularLocation>
</comment>
<keyword evidence="6" id="KW-0862">Zinc</keyword>
<feature type="transmembrane region" description="Helical" evidence="9">
    <location>
        <begin position="186"/>
        <end position="207"/>
    </location>
</feature>
<feature type="transmembrane region" description="Helical" evidence="9">
    <location>
        <begin position="82"/>
        <end position="106"/>
    </location>
</feature>
<protein>
    <submittedName>
        <fullName evidence="11">Cation diffusion facilitator family transporter</fullName>
    </submittedName>
</protein>
<evidence type="ECO:0000256" key="7">
    <source>
        <dbReference type="ARBA" id="ARBA00022989"/>
    </source>
</evidence>
<evidence type="ECO:0000256" key="9">
    <source>
        <dbReference type="SAM" id="Phobius"/>
    </source>
</evidence>
<evidence type="ECO:0000256" key="6">
    <source>
        <dbReference type="ARBA" id="ARBA00022906"/>
    </source>
</evidence>
<keyword evidence="8 9" id="KW-0472">Membrane</keyword>
<dbReference type="Proteomes" id="UP001202831">
    <property type="component" value="Unassembled WGS sequence"/>
</dbReference>
<dbReference type="InterPro" id="IPR058533">
    <property type="entry name" value="Cation_efflux_TM"/>
</dbReference>
<dbReference type="InterPro" id="IPR002524">
    <property type="entry name" value="Cation_efflux"/>
</dbReference>
<comment type="similarity">
    <text evidence="2">Belongs to the cation diffusion facilitator (CDF) transporter (TC 2.A.4) family. FieF subfamily.</text>
</comment>
<accession>A0ABT0NBM7</accession>